<evidence type="ECO:0000313" key="3">
    <source>
        <dbReference type="EMBL" id="ROV87315.1"/>
    </source>
</evidence>
<evidence type="ECO:0000256" key="2">
    <source>
        <dbReference type="SAM" id="Phobius"/>
    </source>
</evidence>
<proteinExistence type="predicted"/>
<dbReference type="GO" id="GO:0005351">
    <property type="term" value="F:carbohydrate:proton symporter activity"/>
    <property type="evidence" value="ECO:0007669"/>
    <property type="project" value="TreeGrafter"/>
</dbReference>
<comment type="subcellular location">
    <subcellularLocation>
        <location evidence="1">Membrane</location>
        <topology evidence="1">Multi-pass membrane protein</topology>
    </subcellularLocation>
</comment>
<keyword evidence="2" id="KW-1133">Transmembrane helix</keyword>
<comment type="caution">
    <text evidence="3">The sequence shown here is derived from an EMBL/GenBank/DDBJ whole genome shotgun (WGS) entry which is preliminary data.</text>
</comment>
<accession>A0A423V905</accession>
<dbReference type="PANTHER" id="PTHR48022:SF20">
    <property type="entry name" value="MAJOR FACILITATOR SUPERFAMILY (MFS) PROFILE DOMAIN-CONTAINING PROTEIN-RELATED"/>
    <property type="match status" value="1"/>
</dbReference>
<organism evidence="3 4">
    <name type="scientific">Cytospora chrysosperma</name>
    <name type="common">Cytospora canker fungus</name>
    <name type="synonym">Sphaeria chrysosperma</name>
    <dbReference type="NCBI Taxonomy" id="252740"/>
    <lineage>
        <taxon>Eukaryota</taxon>
        <taxon>Fungi</taxon>
        <taxon>Dikarya</taxon>
        <taxon>Ascomycota</taxon>
        <taxon>Pezizomycotina</taxon>
        <taxon>Sordariomycetes</taxon>
        <taxon>Sordariomycetidae</taxon>
        <taxon>Diaporthales</taxon>
        <taxon>Cytosporaceae</taxon>
        <taxon>Cytospora</taxon>
    </lineage>
</organism>
<dbReference type="STRING" id="252740.A0A423V905"/>
<feature type="transmembrane region" description="Helical" evidence="2">
    <location>
        <begin position="39"/>
        <end position="59"/>
    </location>
</feature>
<name>A0A423V905_CYTCH</name>
<dbReference type="AlphaFoldDB" id="A0A423V905"/>
<gene>
    <name evidence="3" type="ORF">VSDG_09823</name>
</gene>
<keyword evidence="4" id="KW-1185">Reference proteome</keyword>
<keyword evidence="2" id="KW-0812">Transmembrane</keyword>
<dbReference type="InterPro" id="IPR050360">
    <property type="entry name" value="MFS_Sugar_Transporters"/>
</dbReference>
<protein>
    <submittedName>
        <fullName evidence="3">Uncharacterized protein</fullName>
    </submittedName>
</protein>
<feature type="transmembrane region" description="Helical" evidence="2">
    <location>
        <begin position="12"/>
        <end position="33"/>
    </location>
</feature>
<dbReference type="InterPro" id="IPR036259">
    <property type="entry name" value="MFS_trans_sf"/>
</dbReference>
<sequence length="195" mass="21256">MPTHQTKKGWLTMNLEISAWLGTLLSDSLAVAISRRHDILAIVSVVTLGVFIQAMAMIISDTISIVTRCFVTGMGVMPSCSGTINTTLTSSTKGSPPGSQPAGHIVMIVPIYSSEVASPEIAPALVLFFGSCWKPYLRRWAIHHSREAEARTALARLRGLPVDRELVDLVLMEIKARSLFGRFEELHLKTIASKA</sequence>
<dbReference type="Proteomes" id="UP000284375">
    <property type="component" value="Unassembled WGS sequence"/>
</dbReference>
<evidence type="ECO:0000313" key="4">
    <source>
        <dbReference type="Proteomes" id="UP000284375"/>
    </source>
</evidence>
<dbReference type="PANTHER" id="PTHR48022">
    <property type="entry name" value="PLASTIDIC GLUCOSE TRANSPORTER 4"/>
    <property type="match status" value="1"/>
</dbReference>
<dbReference type="EMBL" id="LJZO01000086">
    <property type="protein sequence ID" value="ROV87315.1"/>
    <property type="molecule type" value="Genomic_DNA"/>
</dbReference>
<keyword evidence="2" id="KW-0472">Membrane</keyword>
<evidence type="ECO:0000256" key="1">
    <source>
        <dbReference type="ARBA" id="ARBA00004141"/>
    </source>
</evidence>
<dbReference type="GO" id="GO:0016020">
    <property type="term" value="C:membrane"/>
    <property type="evidence" value="ECO:0007669"/>
    <property type="project" value="UniProtKB-SubCell"/>
</dbReference>
<reference evidence="3 4" key="1">
    <citation type="submission" date="2015-09" db="EMBL/GenBank/DDBJ databases">
        <title>Host preference determinants of Valsa canker pathogens revealed by comparative genomics.</title>
        <authorList>
            <person name="Yin Z."/>
            <person name="Huang L."/>
        </authorList>
    </citation>
    <scope>NUCLEOTIDE SEQUENCE [LARGE SCALE GENOMIC DNA]</scope>
    <source>
        <strain evidence="3 4">YSFL</strain>
    </source>
</reference>
<dbReference type="Gene3D" id="1.20.1250.20">
    <property type="entry name" value="MFS general substrate transporter like domains"/>
    <property type="match status" value="1"/>
</dbReference>